<evidence type="ECO:0000313" key="2">
    <source>
        <dbReference type="EMBL" id="KAK1837839.1"/>
    </source>
</evidence>
<dbReference type="PANTHER" id="PTHR32325">
    <property type="entry name" value="BETA-ELIMINATING LYASE-LIKE PROTEIN-RELATED"/>
    <property type="match status" value="1"/>
</dbReference>
<keyword evidence="3" id="KW-1185">Reference proteome</keyword>
<dbReference type="InterPro" id="IPR015422">
    <property type="entry name" value="PyrdxlP-dep_Trfase_small"/>
</dbReference>
<dbReference type="SUPFAM" id="SSF53383">
    <property type="entry name" value="PLP-dependent transferases"/>
    <property type="match status" value="1"/>
</dbReference>
<dbReference type="PANTHER" id="PTHR32325:SF4">
    <property type="entry name" value="TRYPTOPHANASE"/>
    <property type="match status" value="1"/>
</dbReference>
<dbReference type="InterPro" id="IPR033964">
    <property type="entry name" value="ABBA"/>
</dbReference>
<evidence type="ECO:0000256" key="1">
    <source>
        <dbReference type="ARBA" id="ARBA00022679"/>
    </source>
</evidence>
<dbReference type="Gene3D" id="3.90.1150.10">
    <property type="entry name" value="Aspartate Aminotransferase, domain 1"/>
    <property type="match status" value="1"/>
</dbReference>
<sequence>MSPLIAPSHNTIVVRPHIAITPEEREEVLRSVENNVFAFPAALPTCDYLSDSATSAMTDVQWAAMLRGDDSYGRSSGYYCLLEACRDVFLKEVCGRYVNDEIQRLYPNPVSLDRFNRIKDPFFPSGAEAQGTFAGWHSFVAEEGSRPGWKIYLNANAQGESRAPAVVREALNKLCMPQTWAPLEKVLLPGNKLMYLSLDLCPGSQARVKIYVQHRGATAADLSQAASIVAPDIVGASDPEILQVCTVPSGGSEGPYKGKGAMTCFSFTADGGDLKSEVAVYFPVHEYASDDAEIRKRIETYLGTADEKALKTYQRVLDAVAHRPLQDGRGIHAWVGLKMTRSRGSVVTFYLASEMFGVLPKRL</sequence>
<comment type="caution">
    <text evidence="2">The sequence shown here is derived from an EMBL/GenBank/DDBJ whole genome shotgun (WGS) entry which is preliminary data.</text>
</comment>
<dbReference type="GO" id="GO:0016765">
    <property type="term" value="F:transferase activity, transferring alkyl or aryl (other than methyl) groups"/>
    <property type="evidence" value="ECO:0007669"/>
    <property type="project" value="InterPro"/>
</dbReference>
<accession>A0AAD9E519</accession>
<dbReference type="InterPro" id="IPR015424">
    <property type="entry name" value="PyrdxlP-dep_Trfase"/>
</dbReference>
<reference evidence="2" key="1">
    <citation type="submission" date="2023-01" db="EMBL/GenBank/DDBJ databases">
        <title>Colletotrichum chrysophilum M932 genome sequence.</title>
        <authorList>
            <person name="Baroncelli R."/>
        </authorList>
    </citation>
    <scope>NUCLEOTIDE SEQUENCE</scope>
    <source>
        <strain evidence="2">M932</strain>
    </source>
</reference>
<dbReference type="InterPro" id="IPR017795">
    <property type="entry name" value="ABBA_NscD-like"/>
</dbReference>
<name>A0AAD9E519_9PEZI</name>
<dbReference type="GO" id="GO:0009820">
    <property type="term" value="P:alkaloid metabolic process"/>
    <property type="evidence" value="ECO:0007669"/>
    <property type="project" value="InterPro"/>
</dbReference>
<dbReference type="Pfam" id="PF11991">
    <property type="entry name" value="Trp_DMAT"/>
    <property type="match status" value="1"/>
</dbReference>
<keyword evidence="1" id="KW-0808">Transferase</keyword>
<organism evidence="2 3">
    <name type="scientific">Colletotrichum chrysophilum</name>
    <dbReference type="NCBI Taxonomy" id="1836956"/>
    <lineage>
        <taxon>Eukaryota</taxon>
        <taxon>Fungi</taxon>
        <taxon>Dikarya</taxon>
        <taxon>Ascomycota</taxon>
        <taxon>Pezizomycotina</taxon>
        <taxon>Sordariomycetes</taxon>
        <taxon>Hypocreomycetidae</taxon>
        <taxon>Glomerellales</taxon>
        <taxon>Glomerellaceae</taxon>
        <taxon>Colletotrichum</taxon>
        <taxon>Colletotrichum gloeosporioides species complex</taxon>
    </lineage>
</organism>
<evidence type="ECO:0000313" key="3">
    <source>
        <dbReference type="Proteomes" id="UP001243330"/>
    </source>
</evidence>
<dbReference type="AlphaFoldDB" id="A0AAD9E519"/>
<gene>
    <name evidence="2" type="ORF">CCHR01_19541</name>
</gene>
<proteinExistence type="predicted"/>
<dbReference type="EMBL" id="JAQOWY010000990">
    <property type="protein sequence ID" value="KAK1837839.1"/>
    <property type="molecule type" value="Genomic_DNA"/>
</dbReference>
<dbReference type="Proteomes" id="UP001243330">
    <property type="component" value="Unassembled WGS sequence"/>
</dbReference>
<dbReference type="SFLD" id="SFLDS00036">
    <property type="entry name" value="Aromatic_Prenyltransferase"/>
    <property type="match status" value="1"/>
</dbReference>
<protein>
    <submittedName>
        <fullName evidence="2">Tryptophanase</fullName>
    </submittedName>
</protein>